<proteinExistence type="predicted"/>
<dbReference type="Gene3D" id="3.40.50.10610">
    <property type="entry name" value="ABC-type transport auxiliary lipoprotein component"/>
    <property type="match status" value="2"/>
</dbReference>
<evidence type="ECO:0000313" key="3">
    <source>
        <dbReference type="Proteomes" id="UP000028534"/>
    </source>
</evidence>
<keyword evidence="1" id="KW-0812">Transmembrane</keyword>
<reference evidence="2 3" key="1">
    <citation type="submission" date="2014-03" db="EMBL/GenBank/DDBJ databases">
        <title>Genome sequence of Sphingobium yanoikuyae B1.</title>
        <authorList>
            <person name="Gan H.M."/>
            <person name="Gan H.Y."/>
            <person name="Savka M.A."/>
        </authorList>
    </citation>
    <scope>NUCLEOTIDE SEQUENCE [LARGE SCALE GENOMIC DNA]</scope>
    <source>
        <strain evidence="2 3">B1</strain>
    </source>
</reference>
<dbReference type="EMBL" id="JGVR01000009">
    <property type="protein sequence ID" value="KEZ19473.1"/>
    <property type="molecule type" value="Genomic_DNA"/>
</dbReference>
<name>A0A084END1_SPHYA</name>
<organism evidence="2 3">
    <name type="scientific">Sphingobium yanoikuyae</name>
    <name type="common">Sphingomonas yanoikuyae</name>
    <dbReference type="NCBI Taxonomy" id="13690"/>
    <lineage>
        <taxon>Bacteria</taxon>
        <taxon>Pseudomonadati</taxon>
        <taxon>Pseudomonadota</taxon>
        <taxon>Alphaproteobacteria</taxon>
        <taxon>Sphingomonadales</taxon>
        <taxon>Sphingomonadaceae</taxon>
        <taxon>Sphingobium</taxon>
    </lineage>
</organism>
<comment type="caution">
    <text evidence="2">The sequence shown here is derived from an EMBL/GenBank/DDBJ whole genome shotgun (WGS) entry which is preliminary data.</text>
</comment>
<dbReference type="InterPro" id="IPR005534">
    <property type="entry name" value="Curli_assmbl/transp-comp_CsgG"/>
</dbReference>
<keyword evidence="1" id="KW-0472">Membrane</keyword>
<dbReference type="Proteomes" id="UP000028534">
    <property type="component" value="Unassembled WGS sequence"/>
</dbReference>
<feature type="transmembrane region" description="Helical" evidence="1">
    <location>
        <begin position="21"/>
        <end position="40"/>
    </location>
</feature>
<gene>
    <name evidence="2" type="ORF">CP98_01994</name>
</gene>
<evidence type="ECO:0000256" key="1">
    <source>
        <dbReference type="SAM" id="Phobius"/>
    </source>
</evidence>
<dbReference type="Pfam" id="PF03783">
    <property type="entry name" value="CsgG"/>
    <property type="match status" value="1"/>
</dbReference>
<keyword evidence="1" id="KW-1133">Transmembrane helix</keyword>
<sequence>MGVATVGRRERAGKRMGLRGLGLRGLGLRAAGLPLLALVLPGCASMTQQRIGIGEEPIVVGPPVRDNRTPMDAALACYAGWLGSRGSKPLVIAVGDVRDYTGKYSVNEGNAITQGGALMVASALGKLRGSVRIAERFDPIIAERELAYADRRQLGDGKVHDLAGPSGKQVVPWLPYFGGSIAASDYYIVGGITELNYDIRSGGIETGVNSVGPKARTYTQSVALDLRIVDTRSLLVVRTVSLTKQFTGYETGFGIFRFFGSDLFDINIGAKGQEPLQLGIRTALEEATMRLIGAVTRLDPEPCMSQASWAASVPPAPPAQAVSTTPTLRQRLAADGPALNGPAGTGDDSAAADVPLLFETGIDSLQGGAEAAIDRIVAAARQGGVFVTLLARDSETLDPKGRAALTDRRIAALTAALAKYGIAAAAISPVWRPDSTDPAIQRAGAGLQRLARLRIG</sequence>
<accession>A0A084END1</accession>
<protein>
    <submittedName>
        <fullName evidence="2">HfaB protein</fullName>
    </submittedName>
</protein>
<dbReference type="GO" id="GO:0030288">
    <property type="term" value="C:outer membrane-bounded periplasmic space"/>
    <property type="evidence" value="ECO:0007669"/>
    <property type="project" value="InterPro"/>
</dbReference>
<dbReference type="eggNOG" id="COG1462">
    <property type="taxonomic scope" value="Bacteria"/>
</dbReference>
<evidence type="ECO:0000313" key="2">
    <source>
        <dbReference type="EMBL" id="KEZ19473.1"/>
    </source>
</evidence>
<dbReference type="AlphaFoldDB" id="A0A084END1"/>
<dbReference type="PATRIC" id="fig|13690.10.peg.2053"/>